<proteinExistence type="predicted"/>
<dbReference type="Proteomes" id="UP001066276">
    <property type="component" value="Chromosome 8"/>
</dbReference>
<gene>
    <name evidence="2" type="ORF">NDU88_004692</name>
</gene>
<keyword evidence="3" id="KW-1185">Reference proteome</keyword>
<organism evidence="2 3">
    <name type="scientific">Pleurodeles waltl</name>
    <name type="common">Iberian ribbed newt</name>
    <dbReference type="NCBI Taxonomy" id="8319"/>
    <lineage>
        <taxon>Eukaryota</taxon>
        <taxon>Metazoa</taxon>
        <taxon>Chordata</taxon>
        <taxon>Craniata</taxon>
        <taxon>Vertebrata</taxon>
        <taxon>Euteleostomi</taxon>
        <taxon>Amphibia</taxon>
        <taxon>Batrachia</taxon>
        <taxon>Caudata</taxon>
        <taxon>Salamandroidea</taxon>
        <taxon>Salamandridae</taxon>
        <taxon>Pleurodelinae</taxon>
        <taxon>Pleurodeles</taxon>
    </lineage>
</organism>
<dbReference type="EMBL" id="JANPWB010000012">
    <property type="protein sequence ID" value="KAJ1116481.1"/>
    <property type="molecule type" value="Genomic_DNA"/>
</dbReference>
<protein>
    <submittedName>
        <fullName evidence="2">Uncharacterized protein</fullName>
    </submittedName>
</protein>
<accession>A0AAV7NKE3</accession>
<evidence type="ECO:0000256" key="1">
    <source>
        <dbReference type="SAM" id="MobiDB-lite"/>
    </source>
</evidence>
<reference evidence="2" key="1">
    <citation type="journal article" date="2022" name="bioRxiv">
        <title>Sequencing and chromosome-scale assembly of the giantPleurodeles waltlgenome.</title>
        <authorList>
            <person name="Brown T."/>
            <person name="Elewa A."/>
            <person name="Iarovenko S."/>
            <person name="Subramanian E."/>
            <person name="Araus A.J."/>
            <person name="Petzold A."/>
            <person name="Susuki M."/>
            <person name="Suzuki K.-i.T."/>
            <person name="Hayashi T."/>
            <person name="Toyoda A."/>
            <person name="Oliveira C."/>
            <person name="Osipova E."/>
            <person name="Leigh N.D."/>
            <person name="Simon A."/>
            <person name="Yun M.H."/>
        </authorList>
    </citation>
    <scope>NUCLEOTIDE SEQUENCE</scope>
    <source>
        <strain evidence="2">20211129_DDA</strain>
        <tissue evidence="2">Liver</tissue>
    </source>
</reference>
<dbReference type="AlphaFoldDB" id="A0AAV7NKE3"/>
<sequence>MPWTQRGGRPEAAPVERARRPVGAPARSTRTEVVLEAPADGDAVGGLRPVEDPGVGTLTQHHWGAESTGGSLRGPDPTNK</sequence>
<evidence type="ECO:0000313" key="2">
    <source>
        <dbReference type="EMBL" id="KAJ1116481.1"/>
    </source>
</evidence>
<feature type="region of interest" description="Disordered" evidence="1">
    <location>
        <begin position="1"/>
        <end position="80"/>
    </location>
</feature>
<comment type="caution">
    <text evidence="2">The sequence shown here is derived from an EMBL/GenBank/DDBJ whole genome shotgun (WGS) entry which is preliminary data.</text>
</comment>
<name>A0AAV7NKE3_PLEWA</name>
<evidence type="ECO:0000313" key="3">
    <source>
        <dbReference type="Proteomes" id="UP001066276"/>
    </source>
</evidence>